<dbReference type="PROSITE" id="PS01036">
    <property type="entry name" value="HSP70_3"/>
    <property type="match status" value="1"/>
</dbReference>
<sequence>MSPVYGIDLGTTYSVLAMIDANGQPVALRNSEGEDTTPSAVYFGGPGRQPIVGRTAQESAIVEPDKVVTLIKRQMGLDVPYDFDGVVHSPASISALILRKLVDDARREGGHEVEKAVITVPAYFGTQEREATREAGRLAGLDVIDILNEPLAAAFAFGVHTEGQRTVLVYDLGGGTFDATVLRMGPEGFQEVYTDGDHELGGADWDRRIVELLGDRFRSEHPDVSDPFDDPETEAEMRRDAEEAKRKLSDKVAHTVRVRHDGRTTTVELTRDEFESITEDLLRQTVDLVRETLDQARSRGVDRVDDVLLVGGSTRMPAVAARLAADLGLDARHYKPDLAVAFGAARFALEEELRRLDASGNAGGAAELARATDLTRDEVERIMIAKVVRTTTRAYGVACYLGGRRDKLRFDHLITAGEALPFAEEHDYATVSDEQPGVDVRVYEQASKDLSADLEDCRAVVDRTLVFSEPRPAGWPLRISFGIGPDGVLTVRAVETRTGRELTFDHEVE</sequence>
<comment type="caution">
    <text evidence="8">The sequence shown here is derived from an EMBL/GenBank/DDBJ whole genome shotgun (WGS) entry which is preliminary data.</text>
</comment>
<evidence type="ECO:0000256" key="2">
    <source>
        <dbReference type="ARBA" id="ARBA00022553"/>
    </source>
</evidence>
<reference evidence="9" key="1">
    <citation type="journal article" date="2019" name="Int. J. Syst. Evol. Microbiol.">
        <title>The Global Catalogue of Microorganisms (GCM) 10K type strain sequencing project: providing services to taxonomists for standard genome sequencing and annotation.</title>
        <authorList>
            <consortium name="The Broad Institute Genomics Platform"/>
            <consortium name="The Broad Institute Genome Sequencing Center for Infectious Disease"/>
            <person name="Wu L."/>
            <person name="Ma J."/>
        </authorList>
    </citation>
    <scope>NUCLEOTIDE SEQUENCE [LARGE SCALE GENOMIC DNA]</scope>
    <source>
        <strain evidence="9">JCM 17986</strain>
    </source>
</reference>
<dbReference type="Pfam" id="PF00012">
    <property type="entry name" value="HSP70"/>
    <property type="match status" value="2"/>
</dbReference>
<dbReference type="Gene3D" id="2.60.34.10">
    <property type="entry name" value="Substrate Binding Domain Of DNAk, Chain A, domain 1"/>
    <property type="match status" value="1"/>
</dbReference>
<proteinExistence type="inferred from homology"/>
<dbReference type="Gene3D" id="3.30.420.40">
    <property type="match status" value="2"/>
</dbReference>
<dbReference type="InterPro" id="IPR013126">
    <property type="entry name" value="Hsp_70_fam"/>
</dbReference>
<dbReference type="Gene3D" id="3.90.640.10">
    <property type="entry name" value="Actin, Chain A, domain 4"/>
    <property type="match status" value="1"/>
</dbReference>
<keyword evidence="3 7" id="KW-0547">Nucleotide-binding</keyword>
<gene>
    <name evidence="8" type="ORF">GCM10023205_43990</name>
</gene>
<comment type="similarity">
    <text evidence="1 7">Belongs to the heat shock protein 70 family.</text>
</comment>
<evidence type="ECO:0000313" key="8">
    <source>
        <dbReference type="EMBL" id="GAA4972887.1"/>
    </source>
</evidence>
<dbReference type="Proteomes" id="UP001500466">
    <property type="component" value="Unassembled WGS sequence"/>
</dbReference>
<organism evidence="8 9">
    <name type="scientific">Yinghuangia aomiensis</name>
    <dbReference type="NCBI Taxonomy" id="676205"/>
    <lineage>
        <taxon>Bacteria</taxon>
        <taxon>Bacillati</taxon>
        <taxon>Actinomycetota</taxon>
        <taxon>Actinomycetes</taxon>
        <taxon>Kitasatosporales</taxon>
        <taxon>Streptomycetaceae</taxon>
        <taxon>Yinghuangia</taxon>
    </lineage>
</organism>
<dbReference type="PROSITE" id="PS00297">
    <property type="entry name" value="HSP70_1"/>
    <property type="match status" value="1"/>
</dbReference>
<dbReference type="SUPFAM" id="SSF100920">
    <property type="entry name" value="Heat shock protein 70kD (HSP70), peptide-binding domain"/>
    <property type="match status" value="1"/>
</dbReference>
<protein>
    <submittedName>
        <fullName evidence="8">Hsp70 family protein</fullName>
    </submittedName>
</protein>
<keyword evidence="2" id="KW-0597">Phosphoprotein</keyword>
<evidence type="ECO:0000256" key="1">
    <source>
        <dbReference type="ARBA" id="ARBA00007381"/>
    </source>
</evidence>
<dbReference type="RefSeq" id="WP_345677315.1">
    <property type="nucleotide sequence ID" value="NZ_BAABHS010000015.1"/>
</dbReference>
<keyword evidence="9" id="KW-1185">Reference proteome</keyword>
<evidence type="ECO:0000256" key="7">
    <source>
        <dbReference type="RuleBase" id="RU003322"/>
    </source>
</evidence>
<keyword evidence="6" id="KW-0143">Chaperone</keyword>
<dbReference type="SUPFAM" id="SSF53067">
    <property type="entry name" value="Actin-like ATPase domain"/>
    <property type="match status" value="2"/>
</dbReference>
<keyword evidence="4 7" id="KW-0067">ATP-binding</keyword>
<dbReference type="InterPro" id="IPR029047">
    <property type="entry name" value="HSP70_peptide-bd_sf"/>
</dbReference>
<dbReference type="PRINTS" id="PR00301">
    <property type="entry name" value="HEATSHOCK70"/>
</dbReference>
<evidence type="ECO:0000256" key="5">
    <source>
        <dbReference type="ARBA" id="ARBA00023016"/>
    </source>
</evidence>
<evidence type="ECO:0000256" key="4">
    <source>
        <dbReference type="ARBA" id="ARBA00022840"/>
    </source>
</evidence>
<dbReference type="PROSITE" id="PS00329">
    <property type="entry name" value="HSP70_2"/>
    <property type="match status" value="1"/>
</dbReference>
<dbReference type="PANTHER" id="PTHR19375">
    <property type="entry name" value="HEAT SHOCK PROTEIN 70KDA"/>
    <property type="match status" value="1"/>
</dbReference>
<evidence type="ECO:0000256" key="3">
    <source>
        <dbReference type="ARBA" id="ARBA00022741"/>
    </source>
</evidence>
<dbReference type="InterPro" id="IPR018181">
    <property type="entry name" value="Heat_shock_70_CS"/>
</dbReference>
<evidence type="ECO:0000256" key="6">
    <source>
        <dbReference type="ARBA" id="ARBA00023186"/>
    </source>
</evidence>
<name>A0ABP9HL25_9ACTN</name>
<accession>A0ABP9HL25</accession>
<dbReference type="CDD" id="cd24029">
    <property type="entry name" value="ASKHA_NBD_HSP70_DnaK_HscA_HscC"/>
    <property type="match status" value="1"/>
</dbReference>
<keyword evidence="5" id="KW-0346">Stress response</keyword>
<evidence type="ECO:0000313" key="9">
    <source>
        <dbReference type="Proteomes" id="UP001500466"/>
    </source>
</evidence>
<dbReference type="InterPro" id="IPR043129">
    <property type="entry name" value="ATPase_NBD"/>
</dbReference>
<dbReference type="EMBL" id="BAABHS010000015">
    <property type="protein sequence ID" value="GAA4972887.1"/>
    <property type="molecule type" value="Genomic_DNA"/>
</dbReference>